<keyword evidence="4" id="KW-0238">DNA-binding</keyword>
<dbReference type="EMBL" id="CP089291">
    <property type="protein sequence ID" value="UOF89079.1"/>
    <property type="molecule type" value="Genomic_DNA"/>
</dbReference>
<dbReference type="GO" id="GO:0003677">
    <property type="term" value="F:DNA binding"/>
    <property type="evidence" value="ECO:0007669"/>
    <property type="project" value="UniProtKB-KW"/>
</dbReference>
<dbReference type="InterPro" id="IPR001789">
    <property type="entry name" value="Sig_transdc_resp-reg_receiver"/>
</dbReference>
<dbReference type="InterPro" id="IPR046947">
    <property type="entry name" value="LytR-like"/>
</dbReference>
<dbReference type="InterPro" id="IPR011006">
    <property type="entry name" value="CheY-like_superfamily"/>
</dbReference>
<dbReference type="SMART" id="SM00448">
    <property type="entry name" value="REC"/>
    <property type="match status" value="1"/>
</dbReference>
<dbReference type="PANTHER" id="PTHR37299:SF1">
    <property type="entry name" value="STAGE 0 SPORULATION PROTEIN A HOMOLOG"/>
    <property type="match status" value="1"/>
</dbReference>
<evidence type="ECO:0000313" key="4">
    <source>
        <dbReference type="EMBL" id="UOF89079.1"/>
    </source>
</evidence>
<feature type="domain" description="Response regulatory" evidence="2">
    <location>
        <begin position="1"/>
        <end position="113"/>
    </location>
</feature>
<gene>
    <name evidence="4" type="ORF">LSG31_14220</name>
</gene>
<feature type="modified residue" description="4-aspartylphosphate" evidence="1">
    <location>
        <position position="50"/>
    </location>
</feature>
<dbReference type="RefSeq" id="WP_347435761.1">
    <property type="nucleotide sequence ID" value="NZ_CP089291.1"/>
</dbReference>
<organism evidence="4 5">
    <name type="scientific">Fodinisporobacter ferrooxydans</name>
    <dbReference type="NCBI Taxonomy" id="2901836"/>
    <lineage>
        <taxon>Bacteria</taxon>
        <taxon>Bacillati</taxon>
        <taxon>Bacillota</taxon>
        <taxon>Bacilli</taxon>
        <taxon>Bacillales</taxon>
        <taxon>Alicyclobacillaceae</taxon>
        <taxon>Fodinisporobacter</taxon>
    </lineage>
</organism>
<dbReference type="PROSITE" id="PS50110">
    <property type="entry name" value="RESPONSE_REGULATORY"/>
    <property type="match status" value="1"/>
</dbReference>
<dbReference type="Pfam" id="PF00072">
    <property type="entry name" value="Response_reg"/>
    <property type="match status" value="1"/>
</dbReference>
<evidence type="ECO:0000313" key="5">
    <source>
        <dbReference type="Proteomes" id="UP000830167"/>
    </source>
</evidence>
<keyword evidence="5" id="KW-1185">Reference proteome</keyword>
<keyword evidence="1" id="KW-0597">Phosphoprotein</keyword>
<reference evidence="4" key="1">
    <citation type="submission" date="2021-12" db="EMBL/GenBank/DDBJ databases">
        <title>Alicyclobacillaceae gen. nov., sp. nov., isolated from chalcocite enrichment system.</title>
        <authorList>
            <person name="Jiang Z."/>
        </authorList>
    </citation>
    <scope>NUCLEOTIDE SEQUENCE</scope>
    <source>
        <strain evidence="4">MYW30-H2</strain>
    </source>
</reference>
<proteinExistence type="predicted"/>
<protein>
    <submittedName>
        <fullName evidence="4">LytTR family DNA-binding domain-containing protein</fullName>
    </submittedName>
</protein>
<evidence type="ECO:0000259" key="2">
    <source>
        <dbReference type="PROSITE" id="PS50110"/>
    </source>
</evidence>
<accession>A0ABY4CFD6</accession>
<dbReference type="PANTHER" id="PTHR37299">
    <property type="entry name" value="TRANSCRIPTIONAL REGULATOR-RELATED"/>
    <property type="match status" value="1"/>
</dbReference>
<dbReference type="Proteomes" id="UP000830167">
    <property type="component" value="Chromosome"/>
</dbReference>
<dbReference type="Gene3D" id="3.40.50.2300">
    <property type="match status" value="1"/>
</dbReference>
<evidence type="ECO:0000259" key="3">
    <source>
        <dbReference type="PROSITE" id="PS50930"/>
    </source>
</evidence>
<evidence type="ECO:0000256" key="1">
    <source>
        <dbReference type="PROSITE-ProRule" id="PRU00169"/>
    </source>
</evidence>
<dbReference type="SMART" id="SM00850">
    <property type="entry name" value="LytTR"/>
    <property type="match status" value="1"/>
</dbReference>
<dbReference type="PROSITE" id="PS50930">
    <property type="entry name" value="HTH_LYTTR"/>
    <property type="match status" value="1"/>
</dbReference>
<dbReference type="InterPro" id="IPR007492">
    <property type="entry name" value="LytTR_DNA-bd_dom"/>
</dbReference>
<name>A0ABY4CFD6_9BACL</name>
<feature type="domain" description="HTH LytTR-type" evidence="3">
    <location>
        <begin position="131"/>
        <end position="237"/>
    </location>
</feature>
<sequence length="237" mass="27424">MIVDDEEPAREELLYMLGQIPQVKVIGETAIGMDAIKKAKELKPEFVFLDIQLPDLSGLQVAELIREMDLNVEIVFITAYDHFAVEAFKLRAFHYILKPYDFEDLQQVFAMYGKEMNPKAKFSAVSSTSKLAVEIEDDIKYLSPHEIVYIVKEGRGVVIHTAIEKYEAQYTLQKLEEKLAPYSFIRTHKSYLVNLGHVKEMRAWFNGSYNVYMDDPGHSTVPVSRNYVKELRHRLEL</sequence>
<dbReference type="SUPFAM" id="SSF52172">
    <property type="entry name" value="CheY-like"/>
    <property type="match status" value="1"/>
</dbReference>
<dbReference type="Pfam" id="PF04397">
    <property type="entry name" value="LytTR"/>
    <property type="match status" value="1"/>
</dbReference>
<dbReference type="Gene3D" id="2.40.50.1020">
    <property type="entry name" value="LytTr DNA-binding domain"/>
    <property type="match status" value="1"/>
</dbReference>